<gene>
    <name evidence="1" type="ORF">SLEP1_g26630</name>
</gene>
<accession>A0AAV5JMH4</accession>
<keyword evidence="2" id="KW-1185">Reference proteome</keyword>
<organism evidence="1 2">
    <name type="scientific">Rubroshorea leprosula</name>
    <dbReference type="NCBI Taxonomy" id="152421"/>
    <lineage>
        <taxon>Eukaryota</taxon>
        <taxon>Viridiplantae</taxon>
        <taxon>Streptophyta</taxon>
        <taxon>Embryophyta</taxon>
        <taxon>Tracheophyta</taxon>
        <taxon>Spermatophyta</taxon>
        <taxon>Magnoliopsida</taxon>
        <taxon>eudicotyledons</taxon>
        <taxon>Gunneridae</taxon>
        <taxon>Pentapetalae</taxon>
        <taxon>rosids</taxon>
        <taxon>malvids</taxon>
        <taxon>Malvales</taxon>
        <taxon>Dipterocarpaceae</taxon>
        <taxon>Rubroshorea</taxon>
    </lineage>
</organism>
<dbReference type="Proteomes" id="UP001054252">
    <property type="component" value="Unassembled WGS sequence"/>
</dbReference>
<evidence type="ECO:0000313" key="2">
    <source>
        <dbReference type="Proteomes" id="UP001054252"/>
    </source>
</evidence>
<name>A0AAV5JMH4_9ROSI</name>
<protein>
    <submittedName>
        <fullName evidence="1">Uncharacterized protein</fullName>
    </submittedName>
</protein>
<comment type="caution">
    <text evidence="1">The sequence shown here is derived from an EMBL/GenBank/DDBJ whole genome shotgun (WGS) entry which is preliminary data.</text>
</comment>
<sequence>MQVNAQKSTTMEAVRIPARRPPLAGVTVERFPGRRSCYVACPNSSPGLRPKCTCSNHPGSARCSRHGYMVPSQKSRNGSPNKEILRRALTPPNRRMTLRWWNFRPTPSRLSNMSMA</sequence>
<proteinExistence type="predicted"/>
<reference evidence="1 2" key="1">
    <citation type="journal article" date="2021" name="Commun. Biol.">
        <title>The genome of Shorea leprosula (Dipterocarpaceae) highlights the ecological relevance of drought in aseasonal tropical rainforests.</title>
        <authorList>
            <person name="Ng K.K.S."/>
            <person name="Kobayashi M.J."/>
            <person name="Fawcett J.A."/>
            <person name="Hatakeyama M."/>
            <person name="Paape T."/>
            <person name="Ng C.H."/>
            <person name="Ang C.C."/>
            <person name="Tnah L.H."/>
            <person name="Lee C.T."/>
            <person name="Nishiyama T."/>
            <person name="Sese J."/>
            <person name="O'Brien M.J."/>
            <person name="Copetti D."/>
            <person name="Mohd Noor M.I."/>
            <person name="Ong R.C."/>
            <person name="Putra M."/>
            <person name="Sireger I.Z."/>
            <person name="Indrioko S."/>
            <person name="Kosugi Y."/>
            <person name="Izuno A."/>
            <person name="Isagi Y."/>
            <person name="Lee S.L."/>
            <person name="Shimizu K.K."/>
        </authorList>
    </citation>
    <scope>NUCLEOTIDE SEQUENCE [LARGE SCALE GENOMIC DNA]</scope>
    <source>
        <strain evidence="1">214</strain>
    </source>
</reference>
<dbReference type="EMBL" id="BPVZ01000044">
    <property type="protein sequence ID" value="GKV15894.1"/>
    <property type="molecule type" value="Genomic_DNA"/>
</dbReference>
<dbReference type="AlphaFoldDB" id="A0AAV5JMH4"/>
<evidence type="ECO:0000313" key="1">
    <source>
        <dbReference type="EMBL" id="GKV15894.1"/>
    </source>
</evidence>